<keyword evidence="8" id="KW-1003">Cell membrane</keyword>
<dbReference type="InterPro" id="IPR026902">
    <property type="entry name" value="RnfC_N"/>
</dbReference>
<evidence type="ECO:0000259" key="9">
    <source>
        <dbReference type="PROSITE" id="PS51379"/>
    </source>
</evidence>
<dbReference type="NCBIfam" id="TIGR01945">
    <property type="entry name" value="rnfC"/>
    <property type="match status" value="1"/>
</dbReference>
<organism evidence="10 11">
    <name type="scientific">Parabacteroides faecalis</name>
    <dbReference type="NCBI Taxonomy" id="2924040"/>
    <lineage>
        <taxon>Bacteria</taxon>
        <taxon>Pseudomonadati</taxon>
        <taxon>Bacteroidota</taxon>
        <taxon>Bacteroidia</taxon>
        <taxon>Bacteroidales</taxon>
        <taxon>Tannerellaceae</taxon>
        <taxon>Parabacteroides</taxon>
    </lineage>
</organism>
<name>A0ABT0C2B7_9BACT</name>
<dbReference type="PROSITE" id="PS51379">
    <property type="entry name" value="4FE4S_FER_2"/>
    <property type="match status" value="2"/>
</dbReference>
<protein>
    <recommendedName>
        <fullName evidence="8">Ion-translocating oxidoreductase complex subunit C</fullName>
        <ecNumber evidence="8">7.-.-.-</ecNumber>
    </recommendedName>
    <alternativeName>
        <fullName evidence="8">Rnf electron transport complex subunit C</fullName>
    </alternativeName>
</protein>
<feature type="binding site" evidence="8">
    <location>
        <position position="410"/>
    </location>
    <ligand>
        <name>[4Fe-4S] cluster</name>
        <dbReference type="ChEBI" id="CHEBI:49883"/>
        <label>2</label>
    </ligand>
</feature>
<keyword evidence="3 8" id="KW-0479">Metal-binding</keyword>
<comment type="function">
    <text evidence="8">Part of a membrane-bound complex that couples electron transfer with translocation of ions across the membrane.</text>
</comment>
<reference evidence="10 11" key="1">
    <citation type="submission" date="2022-03" db="EMBL/GenBank/DDBJ databases">
        <title>Parabacteroides sp. nov. isolated from swine feces.</title>
        <authorList>
            <person name="Bak J.E."/>
        </authorList>
    </citation>
    <scope>NUCLEOTIDE SEQUENCE [LARGE SCALE GENOMIC DNA]</scope>
    <source>
        <strain evidence="10 11">AGMB00274</strain>
    </source>
</reference>
<evidence type="ECO:0000313" key="11">
    <source>
        <dbReference type="Proteomes" id="UP001165444"/>
    </source>
</evidence>
<dbReference type="Gene3D" id="3.30.70.20">
    <property type="match status" value="1"/>
</dbReference>
<feature type="binding site" evidence="8">
    <location>
        <position position="407"/>
    </location>
    <ligand>
        <name>[4Fe-4S] cluster</name>
        <dbReference type="ChEBI" id="CHEBI:49883"/>
        <label>2</label>
    </ligand>
</feature>
<dbReference type="Gene3D" id="3.40.50.11540">
    <property type="entry name" value="NADH-ubiquinone oxidoreductase 51kDa subunit"/>
    <property type="match status" value="1"/>
</dbReference>
<evidence type="ECO:0000256" key="8">
    <source>
        <dbReference type="HAMAP-Rule" id="MF_00461"/>
    </source>
</evidence>
<dbReference type="HAMAP" id="MF_00461">
    <property type="entry name" value="RsxC_RnfC"/>
    <property type="match status" value="1"/>
</dbReference>
<comment type="similarity">
    <text evidence="8">Belongs to the 4Fe4S bacterial-type ferredoxin family. RnfC subfamily.</text>
</comment>
<accession>A0ABT0C2B7</accession>
<dbReference type="SUPFAM" id="SSF142019">
    <property type="entry name" value="Nqo1 FMN-binding domain-like"/>
    <property type="match status" value="1"/>
</dbReference>
<comment type="subcellular location">
    <subcellularLocation>
        <location evidence="8">Cell membrane</location>
        <topology evidence="8">Peripheral membrane protein</topology>
    </subcellularLocation>
</comment>
<dbReference type="PANTHER" id="PTHR43034">
    <property type="entry name" value="ION-TRANSLOCATING OXIDOREDUCTASE COMPLEX SUBUNIT C"/>
    <property type="match status" value="1"/>
</dbReference>
<keyword evidence="7 8" id="KW-0411">Iron-sulfur</keyword>
<dbReference type="Pfam" id="PF10531">
    <property type="entry name" value="SLBB"/>
    <property type="match status" value="1"/>
</dbReference>
<dbReference type="InterPro" id="IPR019554">
    <property type="entry name" value="Soluble_ligand-bd"/>
</dbReference>
<dbReference type="EMBL" id="JAKZMM010000019">
    <property type="protein sequence ID" value="MCJ2380746.1"/>
    <property type="molecule type" value="Genomic_DNA"/>
</dbReference>
<dbReference type="InterPro" id="IPR011538">
    <property type="entry name" value="Nuo51_FMN-bd"/>
</dbReference>
<comment type="cofactor">
    <cofactor evidence="8">
        <name>[4Fe-4S] cluster</name>
        <dbReference type="ChEBI" id="CHEBI:49883"/>
    </cofactor>
    <text evidence="8">Binds 2 [4Fe-4S] clusters per subunit.</text>
</comment>
<dbReference type="InterPro" id="IPR037225">
    <property type="entry name" value="Nuo51_FMN-bd_sf"/>
</dbReference>
<dbReference type="Pfam" id="PF13375">
    <property type="entry name" value="RnfC_N"/>
    <property type="match status" value="1"/>
</dbReference>
<feature type="binding site" evidence="8">
    <location>
        <position position="378"/>
    </location>
    <ligand>
        <name>[4Fe-4S] cluster</name>
        <dbReference type="ChEBI" id="CHEBI:49883"/>
        <label>2</label>
    </ligand>
</feature>
<dbReference type="InterPro" id="IPR010208">
    <property type="entry name" value="Ion_transpt_RnfC/RsxC"/>
</dbReference>
<feature type="binding site" evidence="8">
    <location>
        <position position="413"/>
    </location>
    <ligand>
        <name>[4Fe-4S] cluster</name>
        <dbReference type="ChEBI" id="CHEBI:49883"/>
        <label>2</label>
    </ligand>
</feature>
<dbReference type="EC" id="7.-.-.-" evidence="8"/>
<dbReference type="PANTHER" id="PTHR43034:SF2">
    <property type="entry name" value="ION-TRANSLOCATING OXIDOREDUCTASE COMPLEX SUBUNIT C"/>
    <property type="match status" value="1"/>
</dbReference>
<comment type="subunit">
    <text evidence="8">The complex is composed of six subunits: RnfA, RnfB, RnfC, RnfD, RnfE and RnfG.</text>
</comment>
<proteinExistence type="inferred from homology"/>
<dbReference type="InterPro" id="IPR017900">
    <property type="entry name" value="4Fe4S_Fe_S_CS"/>
</dbReference>
<dbReference type="SUPFAM" id="SSF46548">
    <property type="entry name" value="alpha-helical ferredoxin"/>
    <property type="match status" value="1"/>
</dbReference>
<keyword evidence="1 8" id="KW-0813">Transport</keyword>
<feature type="domain" description="4Fe-4S ferredoxin-type" evidence="9">
    <location>
        <begin position="358"/>
        <end position="381"/>
    </location>
</feature>
<dbReference type="Proteomes" id="UP001165444">
    <property type="component" value="Unassembled WGS sequence"/>
</dbReference>
<feature type="binding site" evidence="8">
    <location>
        <position position="374"/>
    </location>
    <ligand>
        <name>[4Fe-4S] cluster</name>
        <dbReference type="ChEBI" id="CHEBI:49883"/>
        <label>1</label>
    </ligand>
</feature>
<sequence>MLRTFRIGGIHPPENKLSAGKKITALAAPKQVIIPLSQHIGAPAQAVVKKGDLVKVGTLLAKAGGFVSANIHSSVSGKVNKIDNALDASGYKRPAVFIDVEGDDWEESIDRSETLVKECTLSSKEIIDKIAAAGIVGMGGATFPTQVKLLPPPGNKADILIINAVECEPYLTADHSLMMEKGEEILVGVSILMKAANVNKAVIGIENNKPDAIAHMTKLAASYQGIEVMPLKVKYPQGGEKQLIDAVTSRQVKSGALPISVGAIVQNVGTVFAVYQAVQKNKPLFERVVTVTGKAVANPSNFLVRIGTPINVLIEAAGGIPENTGKIIGGGPMMGKALISPEVPVGKGSSGVLLLTKEESVRKPMHDCIRCAKCVNVCPMGLNPAFLMRSTVYKNWEMAEADHIQDCIECGSCSFTCPANRPLLDQIRVGKSKVMGIIRSRKS</sequence>
<feature type="binding site" evidence="8">
    <location>
        <position position="368"/>
    </location>
    <ligand>
        <name>[4Fe-4S] cluster</name>
        <dbReference type="ChEBI" id="CHEBI:49883"/>
        <label>1</label>
    </ligand>
</feature>
<keyword evidence="5 8" id="KW-0249">Electron transport</keyword>
<evidence type="ECO:0000256" key="1">
    <source>
        <dbReference type="ARBA" id="ARBA00022448"/>
    </source>
</evidence>
<keyword evidence="11" id="KW-1185">Reference proteome</keyword>
<evidence type="ECO:0000256" key="6">
    <source>
        <dbReference type="ARBA" id="ARBA00023004"/>
    </source>
</evidence>
<evidence type="ECO:0000256" key="5">
    <source>
        <dbReference type="ARBA" id="ARBA00022982"/>
    </source>
</evidence>
<dbReference type="Pfam" id="PF13187">
    <property type="entry name" value="Fer4_9"/>
    <property type="match status" value="1"/>
</dbReference>
<evidence type="ECO:0000313" key="10">
    <source>
        <dbReference type="EMBL" id="MCJ2380746.1"/>
    </source>
</evidence>
<keyword evidence="6 8" id="KW-0408">Iron</keyword>
<dbReference type="RefSeq" id="WP_243324924.1">
    <property type="nucleotide sequence ID" value="NZ_JAKZMM010000019.1"/>
</dbReference>
<feature type="binding site" evidence="8">
    <location>
        <position position="417"/>
    </location>
    <ligand>
        <name>[4Fe-4S] cluster</name>
        <dbReference type="ChEBI" id="CHEBI:49883"/>
        <label>1</label>
    </ligand>
</feature>
<keyword evidence="4 8" id="KW-0677">Repeat</keyword>
<keyword evidence="2 8" id="KW-0004">4Fe-4S</keyword>
<dbReference type="InterPro" id="IPR017896">
    <property type="entry name" value="4Fe4S_Fe-S-bd"/>
</dbReference>
<evidence type="ECO:0000256" key="3">
    <source>
        <dbReference type="ARBA" id="ARBA00022723"/>
    </source>
</evidence>
<evidence type="ECO:0000256" key="4">
    <source>
        <dbReference type="ARBA" id="ARBA00022737"/>
    </source>
</evidence>
<keyword evidence="8" id="KW-1278">Translocase</keyword>
<keyword evidence="8" id="KW-0472">Membrane</keyword>
<evidence type="ECO:0000256" key="2">
    <source>
        <dbReference type="ARBA" id="ARBA00022485"/>
    </source>
</evidence>
<feature type="binding site" evidence="8">
    <location>
        <position position="371"/>
    </location>
    <ligand>
        <name>[4Fe-4S] cluster</name>
        <dbReference type="ChEBI" id="CHEBI:49883"/>
        <label>1</label>
    </ligand>
</feature>
<dbReference type="Pfam" id="PF01512">
    <property type="entry name" value="Complex1_51K"/>
    <property type="match status" value="1"/>
</dbReference>
<feature type="domain" description="4Fe-4S ferredoxin-type" evidence="9">
    <location>
        <begin position="397"/>
        <end position="427"/>
    </location>
</feature>
<dbReference type="PROSITE" id="PS00198">
    <property type="entry name" value="4FE4S_FER_1"/>
    <property type="match status" value="2"/>
</dbReference>
<evidence type="ECO:0000256" key="7">
    <source>
        <dbReference type="ARBA" id="ARBA00023014"/>
    </source>
</evidence>
<dbReference type="NCBIfam" id="NF003454">
    <property type="entry name" value="PRK05035.1"/>
    <property type="match status" value="1"/>
</dbReference>
<comment type="caution">
    <text evidence="10">The sequence shown here is derived from an EMBL/GenBank/DDBJ whole genome shotgun (WGS) entry which is preliminary data.</text>
</comment>
<gene>
    <name evidence="10" type="primary">rsxC</name>
    <name evidence="8" type="synonym">rnfC</name>
    <name evidence="10" type="ORF">MUN53_09005</name>
</gene>